<dbReference type="PANTHER" id="PTHR22589:SF67">
    <property type="entry name" value="PEROXISOMAL CARNITINE O-OCTANOYLTRANSFERASE"/>
    <property type="match status" value="1"/>
</dbReference>
<dbReference type="Gene3D" id="3.30.559.70">
    <property type="entry name" value="Choline/Carnitine o-acyltransferase, domain 2"/>
    <property type="match status" value="1"/>
</dbReference>
<evidence type="ECO:0000313" key="6">
    <source>
        <dbReference type="EMBL" id="CAD7248266.1"/>
    </source>
</evidence>
<dbReference type="AlphaFoldDB" id="A0A7R9A5E9"/>
<accession>A0A7R9A5E9</accession>
<dbReference type="GO" id="GO:0008458">
    <property type="term" value="F:carnitine O-octanoyltransferase activity"/>
    <property type="evidence" value="ECO:0007669"/>
    <property type="project" value="TreeGrafter"/>
</dbReference>
<evidence type="ECO:0000313" key="7">
    <source>
        <dbReference type="Proteomes" id="UP000677054"/>
    </source>
</evidence>
<dbReference type="PROSITE" id="PS00439">
    <property type="entry name" value="ACYLTRANSF_C_1"/>
    <property type="match status" value="1"/>
</dbReference>
<dbReference type="Proteomes" id="UP000677054">
    <property type="component" value="Unassembled WGS sequence"/>
</dbReference>
<evidence type="ECO:0000256" key="1">
    <source>
        <dbReference type="ARBA" id="ARBA00005232"/>
    </source>
</evidence>
<dbReference type="OrthoDB" id="240216at2759"/>
<protein>
    <recommendedName>
        <fullName evidence="5">Choline/carnitine acyltransferase domain-containing protein</fullName>
    </recommendedName>
</protein>
<sequence>MTWACVMPNSPPVLSVSYPNMETHLAPKLTAEDEKWKKYSKLVKDLYISTDGKKTFQFDETLPPLPVPDLDSTLAKYLESAAPHISDSEYEELKRLIEDFRKGIGKELQRALLKRASQHSNWLEQWWEEEVYLKMRYPVIPFNTMLGAFAVIDPDEGGYSIDPEVTFQVNFCPSFVTSIPKEFSLFLHFILEFWNLLREEKLKPQANHRDQKWSMHQFHRLFSCSQIPNKSMDSFAQYFKTKCQGEAPRHVMIFCNGHIFSCVPFNDKDDPLTPPEWEALILNVWEASLKLGMGHCVAALCCQDRNKWAKDRAHLAHLSEKNRAILTDIDSAIFSLVLDGSKPQDADETLWHAVGGDISNKWADKSVTFILHRNGQRSMIANHSPFDALTTVMATDFAHKCSRHLEFRWKGPWAIRTHLIQPQRRELDIDALLVSSIAETIQASQKLVAMINICRFCFSHFGKSYLKTVKCHPDAFIQVAIQAGYVKLHGRPGATYETATTRTFYHGRTETCRTCTKESVDFARALLDSNKKEGELHSMLMKALAKHMALMEEAQNGQGCDRHLFGLCRIAEELGLSQHPIFTHPSWKRSGGDGNFILSTSLTGYTENSGCMVAMCEDGYGVFYNILPSSIYFGMTSWKQCPYTDIKRLYGSIEGALVRMQQIVSSRGHL</sequence>
<name>A0A7R9A5E9_9CRUS</name>
<dbReference type="Gene3D" id="3.30.559.10">
    <property type="entry name" value="Chloramphenicol acetyltransferase-like domain"/>
    <property type="match status" value="1"/>
</dbReference>
<feature type="domain" description="Choline/carnitine acyltransferase" evidence="5">
    <location>
        <begin position="65"/>
        <end position="653"/>
    </location>
</feature>
<keyword evidence="3" id="KW-0012">Acyltransferase</keyword>
<comment type="similarity">
    <text evidence="1">Belongs to the carnitine/choline acetyltransferase family.</text>
</comment>
<organism evidence="6">
    <name type="scientific">Darwinula stevensoni</name>
    <dbReference type="NCBI Taxonomy" id="69355"/>
    <lineage>
        <taxon>Eukaryota</taxon>
        <taxon>Metazoa</taxon>
        <taxon>Ecdysozoa</taxon>
        <taxon>Arthropoda</taxon>
        <taxon>Crustacea</taxon>
        <taxon>Oligostraca</taxon>
        <taxon>Ostracoda</taxon>
        <taxon>Podocopa</taxon>
        <taxon>Podocopida</taxon>
        <taxon>Darwinulocopina</taxon>
        <taxon>Darwinuloidea</taxon>
        <taxon>Darwinulidae</taxon>
        <taxon>Darwinula</taxon>
    </lineage>
</organism>
<evidence type="ECO:0000256" key="2">
    <source>
        <dbReference type="ARBA" id="ARBA00022679"/>
    </source>
</evidence>
<reference evidence="6" key="1">
    <citation type="submission" date="2020-11" db="EMBL/GenBank/DDBJ databases">
        <authorList>
            <person name="Tran Van P."/>
        </authorList>
    </citation>
    <scope>NUCLEOTIDE SEQUENCE</scope>
</reference>
<dbReference type="GO" id="GO:0005777">
    <property type="term" value="C:peroxisome"/>
    <property type="evidence" value="ECO:0007669"/>
    <property type="project" value="TreeGrafter"/>
</dbReference>
<gene>
    <name evidence="6" type="ORF">DSTB1V02_LOCUS8086</name>
</gene>
<dbReference type="PANTHER" id="PTHR22589">
    <property type="entry name" value="CARNITINE O-ACYLTRANSFERASE"/>
    <property type="match status" value="1"/>
</dbReference>
<proteinExistence type="inferred from homology"/>
<feature type="active site" description="Proton acceptor" evidence="4">
    <location>
        <position position="383"/>
    </location>
</feature>
<dbReference type="EMBL" id="CAJPEV010001772">
    <property type="protein sequence ID" value="CAG0894270.1"/>
    <property type="molecule type" value="Genomic_DNA"/>
</dbReference>
<dbReference type="InterPro" id="IPR000542">
    <property type="entry name" value="Carn_acyl_trans"/>
</dbReference>
<evidence type="ECO:0000256" key="3">
    <source>
        <dbReference type="ARBA" id="ARBA00023315"/>
    </source>
</evidence>
<keyword evidence="2" id="KW-0808">Transferase</keyword>
<keyword evidence="7" id="KW-1185">Reference proteome</keyword>
<dbReference type="InterPro" id="IPR023213">
    <property type="entry name" value="CAT-like_dom_sf"/>
</dbReference>
<dbReference type="InterPro" id="IPR039551">
    <property type="entry name" value="Cho/carn_acyl_trans"/>
</dbReference>
<evidence type="ECO:0000256" key="4">
    <source>
        <dbReference type="PIRSR" id="PIRSR600542-1"/>
    </source>
</evidence>
<dbReference type="InterPro" id="IPR042231">
    <property type="entry name" value="Cho/carn_acyl_trans_2"/>
</dbReference>
<evidence type="ECO:0000259" key="5">
    <source>
        <dbReference type="Pfam" id="PF00755"/>
    </source>
</evidence>
<dbReference type="SUPFAM" id="SSF52777">
    <property type="entry name" value="CoA-dependent acyltransferases"/>
    <property type="match status" value="2"/>
</dbReference>
<dbReference type="Pfam" id="PF00755">
    <property type="entry name" value="Carn_acyltransf"/>
    <property type="match status" value="1"/>
</dbReference>
<dbReference type="EMBL" id="LR901289">
    <property type="protein sequence ID" value="CAD7248266.1"/>
    <property type="molecule type" value="Genomic_DNA"/>
</dbReference>